<accession>A0ABV2AQK8</accession>
<comment type="caution">
    <text evidence="1">The sequence shown here is derived from an EMBL/GenBank/DDBJ whole genome shotgun (WGS) entry which is preliminary data.</text>
</comment>
<dbReference type="EMBL" id="JBDODL010001989">
    <property type="protein sequence ID" value="MES1921958.1"/>
    <property type="molecule type" value="Genomic_DNA"/>
</dbReference>
<gene>
    <name evidence="1" type="ORF">MHBO_003483</name>
</gene>
<dbReference type="Proteomes" id="UP001439008">
    <property type="component" value="Unassembled WGS sequence"/>
</dbReference>
<protein>
    <submittedName>
        <fullName evidence="1">Uncharacterized protein</fullName>
    </submittedName>
</protein>
<sequence>MHGVEICDSMTNTYTVKEFIELLPWPNEEKLDKEALIEKYVKKLKAANSENKGDPEFAHIDADNALIDLLNELGLEKVADAYNEIDKWFA</sequence>
<reference evidence="1 2" key="1">
    <citation type="journal article" date="2024" name="BMC Biol.">
        <title>Comparative genomics of Ascetosporea gives new insight into the evolutionary basis for animal parasitism in Rhizaria.</title>
        <authorList>
            <person name="Hiltunen Thoren M."/>
            <person name="Onut-Brannstrom I."/>
            <person name="Alfjorden A."/>
            <person name="Peckova H."/>
            <person name="Swords F."/>
            <person name="Hooper C."/>
            <person name="Holzer A.S."/>
            <person name="Bass D."/>
            <person name="Burki F."/>
        </authorList>
    </citation>
    <scope>NUCLEOTIDE SEQUENCE [LARGE SCALE GENOMIC DNA]</scope>
    <source>
        <strain evidence="1">20-A016</strain>
    </source>
</reference>
<evidence type="ECO:0000313" key="2">
    <source>
        <dbReference type="Proteomes" id="UP001439008"/>
    </source>
</evidence>
<evidence type="ECO:0000313" key="1">
    <source>
        <dbReference type="EMBL" id="MES1921958.1"/>
    </source>
</evidence>
<proteinExistence type="predicted"/>
<keyword evidence="2" id="KW-1185">Reference proteome</keyword>
<organism evidence="1 2">
    <name type="scientific">Bonamia ostreae</name>
    <dbReference type="NCBI Taxonomy" id="126728"/>
    <lineage>
        <taxon>Eukaryota</taxon>
        <taxon>Sar</taxon>
        <taxon>Rhizaria</taxon>
        <taxon>Endomyxa</taxon>
        <taxon>Ascetosporea</taxon>
        <taxon>Haplosporida</taxon>
        <taxon>Bonamia</taxon>
    </lineage>
</organism>
<name>A0ABV2AQK8_9EUKA</name>